<dbReference type="OrthoDB" id="286413at2"/>
<organism evidence="1 2">
    <name type="scientific">Micromonospora palomenae</name>
    <dbReference type="NCBI Taxonomy" id="1461247"/>
    <lineage>
        <taxon>Bacteria</taxon>
        <taxon>Bacillati</taxon>
        <taxon>Actinomycetota</taxon>
        <taxon>Actinomycetes</taxon>
        <taxon>Micromonosporales</taxon>
        <taxon>Micromonosporaceae</taxon>
        <taxon>Micromonospora</taxon>
    </lineage>
</organism>
<reference evidence="1 2" key="1">
    <citation type="submission" date="2019-06" db="EMBL/GenBank/DDBJ databases">
        <title>Sequencing the genomes of 1000 actinobacteria strains.</title>
        <authorList>
            <person name="Klenk H.-P."/>
        </authorList>
    </citation>
    <scope>NUCLEOTIDE SEQUENCE [LARGE SCALE GENOMIC DNA]</scope>
    <source>
        <strain evidence="1 2">DSM 102131</strain>
    </source>
</reference>
<dbReference type="Proteomes" id="UP000319927">
    <property type="component" value="Unassembled WGS sequence"/>
</dbReference>
<name>A0A561VN17_9ACTN</name>
<keyword evidence="2" id="KW-1185">Reference proteome</keyword>
<gene>
    <name evidence="1" type="ORF">FHX75_1348</name>
</gene>
<evidence type="ECO:0000313" key="2">
    <source>
        <dbReference type="Proteomes" id="UP000319927"/>
    </source>
</evidence>
<dbReference type="RefSeq" id="WP_154942105.1">
    <property type="nucleotide sequence ID" value="NZ_VIXA01000003.1"/>
</dbReference>
<comment type="caution">
    <text evidence="1">The sequence shown here is derived from an EMBL/GenBank/DDBJ whole genome shotgun (WGS) entry which is preliminary data.</text>
</comment>
<dbReference type="EMBL" id="VIXA01000003">
    <property type="protein sequence ID" value="TWG13014.1"/>
    <property type="molecule type" value="Genomic_DNA"/>
</dbReference>
<sequence length="174" mass="19342">MTGDQLTLPAPLREAHDGGFDYDGGDGIDFEPYDAFLTLAETAEWWQAWSGNPSMDGVDFRIFGQDGTGGLAACWLVRPGEPIERQPVVFLGSEGEMSVVARDLAAYLWLLADGFGPMEATMWPQHEHRPRPDARRTTIAERYAPQARQTAPEVIEAARAEFPDFEPFIESLCH</sequence>
<evidence type="ECO:0000313" key="1">
    <source>
        <dbReference type="EMBL" id="TWG13014.1"/>
    </source>
</evidence>
<proteinExistence type="predicted"/>
<evidence type="ECO:0008006" key="3">
    <source>
        <dbReference type="Google" id="ProtNLM"/>
    </source>
</evidence>
<accession>A0A561VN17</accession>
<protein>
    <recommendedName>
        <fullName evidence="3">SMI1/KNR4 family protein</fullName>
    </recommendedName>
</protein>
<dbReference type="AlphaFoldDB" id="A0A561VN17"/>